<gene>
    <name evidence="2" type="ORF">DASC09_049220</name>
</gene>
<evidence type="ECO:0000313" key="2">
    <source>
        <dbReference type="EMBL" id="GMM37597.1"/>
    </source>
</evidence>
<dbReference type="RefSeq" id="XP_064854593.1">
    <property type="nucleotide sequence ID" value="XM_064998521.1"/>
</dbReference>
<proteinExistence type="predicted"/>
<name>A0AAV5QT66_9ASCO</name>
<evidence type="ECO:0000313" key="3">
    <source>
        <dbReference type="Proteomes" id="UP001360560"/>
    </source>
</evidence>
<keyword evidence="3" id="KW-1185">Reference proteome</keyword>
<dbReference type="Proteomes" id="UP001360560">
    <property type="component" value="Unassembled WGS sequence"/>
</dbReference>
<reference evidence="2 3" key="1">
    <citation type="journal article" date="2023" name="Elife">
        <title>Identification of key yeast species and microbe-microbe interactions impacting larval growth of Drosophila in the wild.</title>
        <authorList>
            <person name="Mure A."/>
            <person name="Sugiura Y."/>
            <person name="Maeda R."/>
            <person name="Honda K."/>
            <person name="Sakurai N."/>
            <person name="Takahashi Y."/>
            <person name="Watada M."/>
            <person name="Katoh T."/>
            <person name="Gotoh A."/>
            <person name="Gotoh Y."/>
            <person name="Taniguchi I."/>
            <person name="Nakamura K."/>
            <person name="Hayashi T."/>
            <person name="Katayama T."/>
            <person name="Uemura T."/>
            <person name="Hattori Y."/>
        </authorList>
    </citation>
    <scope>NUCLEOTIDE SEQUENCE [LARGE SCALE GENOMIC DNA]</scope>
    <source>
        <strain evidence="2 3">SC-9</strain>
    </source>
</reference>
<comment type="caution">
    <text evidence="2">The sequence shown here is derived from an EMBL/GenBank/DDBJ whole genome shotgun (WGS) entry which is preliminary data.</text>
</comment>
<feature type="coiled-coil region" evidence="1">
    <location>
        <begin position="25"/>
        <end position="52"/>
    </location>
</feature>
<sequence length="281" mass="31747">MFVAVHSLVNFFFNNRGFKENKEGINALSHEMNDLNDTVKRNSKEMHTVNNELREQFNTMGSSLKGTYAEVGNMSDSLDNMWFMIRKLKDWIDSIKDNSSSTNSLQNMSPSTILKLDSSITDITSPNVISLNNGFSDGKFLKPPLKNKSPLMKAKEENKSTITASVGGKVFDLKTLEGKKKWYDFANKSAKKISNEKVGSNLCERVNKIDNKTESQEINQDNNHAKKTITLTLDQVRKIPTVDKNGKPFRRIFVPGFGWVSSKKLQADPHSFVTNKENISQ</sequence>
<protein>
    <submittedName>
        <fullName evidence="2">Uncharacterized protein</fullName>
    </submittedName>
</protein>
<dbReference type="EMBL" id="BTFZ01000012">
    <property type="protein sequence ID" value="GMM37597.1"/>
    <property type="molecule type" value="Genomic_DNA"/>
</dbReference>
<dbReference type="GeneID" id="90075572"/>
<evidence type="ECO:0000256" key="1">
    <source>
        <dbReference type="SAM" id="Coils"/>
    </source>
</evidence>
<dbReference type="AlphaFoldDB" id="A0AAV5QT66"/>
<keyword evidence="1" id="KW-0175">Coiled coil</keyword>
<accession>A0AAV5QT66</accession>
<organism evidence="2 3">
    <name type="scientific">Saccharomycopsis crataegensis</name>
    <dbReference type="NCBI Taxonomy" id="43959"/>
    <lineage>
        <taxon>Eukaryota</taxon>
        <taxon>Fungi</taxon>
        <taxon>Dikarya</taxon>
        <taxon>Ascomycota</taxon>
        <taxon>Saccharomycotina</taxon>
        <taxon>Saccharomycetes</taxon>
        <taxon>Saccharomycopsidaceae</taxon>
        <taxon>Saccharomycopsis</taxon>
    </lineage>
</organism>